<dbReference type="HOGENOM" id="CLU_475412_0_0_2"/>
<dbReference type="eggNOG" id="arCOG05677">
    <property type="taxonomic scope" value="Archaea"/>
</dbReference>
<dbReference type="Proteomes" id="UP000001431">
    <property type="component" value="Chromosome"/>
</dbReference>
<accession>A3MSI9</accession>
<keyword evidence="2" id="KW-1185">Reference proteome</keyword>
<organism evidence="1 2">
    <name type="scientific">Pyrobaculum calidifontis (strain DSM 21063 / JCM 11548 / VA1)</name>
    <dbReference type="NCBI Taxonomy" id="410359"/>
    <lineage>
        <taxon>Archaea</taxon>
        <taxon>Thermoproteota</taxon>
        <taxon>Thermoprotei</taxon>
        <taxon>Thermoproteales</taxon>
        <taxon>Thermoproteaceae</taxon>
        <taxon>Pyrobaculum</taxon>
    </lineage>
</organism>
<name>A3MSI9_PYRCJ</name>
<reference evidence="1" key="1">
    <citation type="submission" date="2007-02" db="EMBL/GenBank/DDBJ databases">
        <title>Complete sequence of Pyrobaculum calidifontis JCM 11548.</title>
        <authorList>
            <consortium name="US DOE Joint Genome Institute"/>
            <person name="Copeland A."/>
            <person name="Lucas S."/>
            <person name="Lapidus A."/>
            <person name="Barry K."/>
            <person name="Glavina del Rio T."/>
            <person name="Dalin E."/>
            <person name="Tice H."/>
            <person name="Pitluck S."/>
            <person name="Chain P."/>
            <person name="Malfatti S."/>
            <person name="Shin M."/>
            <person name="Vergez L."/>
            <person name="Schmutz J."/>
            <person name="Larimer F."/>
            <person name="Land M."/>
            <person name="Hauser L."/>
            <person name="Kyrpides N."/>
            <person name="Mikhailova N."/>
            <person name="Cozen A.E."/>
            <person name="Fitz-Gibbon S.T."/>
            <person name="House C.H."/>
            <person name="Saltikov C."/>
            <person name="Lowe T.M."/>
            <person name="Richardson P."/>
        </authorList>
    </citation>
    <scope>NUCLEOTIDE SEQUENCE [LARGE SCALE GENOMIC DNA]</scope>
    <source>
        <strain evidence="1">JCM 11548</strain>
    </source>
</reference>
<evidence type="ECO:0000313" key="1">
    <source>
        <dbReference type="EMBL" id="ABO07606.1"/>
    </source>
</evidence>
<sequence length="567" mass="62503">MYVLSLRRGEVYMGGVKLVPTPLVEEVRKLLKEGSSVLVLGPHGVGKSAAVFTAMYTAVGEGAAAIDLSVDTATFAEYLKVAERAKWAFGFFDALPPQFYEEPDVWVEYATLWRDGCQRIAARSAYLQRRGYPVVLVLPRELAVRCGAYLRKFVKVRVGQSEDVARRIFEENAEVYCGDSYAEYVAAAVSKWGEGGYYMALYAAKALRYCDEDPEGLVEVARASFVEKLKKYVKAVYAGPRFADVVAHRRLPGPLLSEVAHYEEVEAKVRVAERLVSLARKIPSPHREYVEVLALQAADGLRRFTRPGWYVRSLRRVGPLCEEALVKVAEELGGGRREVDLRLLLKGFVIAHGAYSDLAEAVLRLALGESPCVGKLARLCRGGAMGEELVNAIVHPYRLSLDFPPLPEGPAYYASVRAEELGEDKWVEFLAFLNEEAKRRRVDVTPFRDYVELALSRGGPEARGLALSLVEAAAVVPRDLIVYALAEASKMGRASGALVDKYVQYVGDAEALYKACGEACRDVVVEVALAAAARARGCEALRQLEVALTAAGYGRLVEKYRPHQFCT</sequence>
<dbReference type="GeneID" id="4909559"/>
<protein>
    <submittedName>
        <fullName evidence="1">Uncharacterized protein</fullName>
    </submittedName>
</protein>
<proteinExistence type="predicted"/>
<dbReference type="AlphaFoldDB" id="A3MSI9"/>
<gene>
    <name evidence="1" type="ordered locus">Pcal_0169</name>
</gene>
<dbReference type="EMBL" id="CP000561">
    <property type="protein sequence ID" value="ABO07606.1"/>
    <property type="molecule type" value="Genomic_DNA"/>
</dbReference>
<dbReference type="KEGG" id="pcl:Pcal_0169"/>
<dbReference type="RefSeq" id="WP_011848863.1">
    <property type="nucleotide sequence ID" value="NC_009073.1"/>
</dbReference>
<dbReference type="STRING" id="410359.Pcal_0169"/>
<evidence type="ECO:0000313" key="2">
    <source>
        <dbReference type="Proteomes" id="UP000001431"/>
    </source>
</evidence>